<feature type="transmembrane region" description="Helical" evidence="1">
    <location>
        <begin position="37"/>
        <end position="56"/>
    </location>
</feature>
<evidence type="ECO:0000256" key="1">
    <source>
        <dbReference type="SAM" id="Phobius"/>
    </source>
</evidence>
<dbReference type="Proteomes" id="UP001596312">
    <property type="component" value="Unassembled WGS sequence"/>
</dbReference>
<protein>
    <submittedName>
        <fullName evidence="2">Uncharacterized protein</fullName>
    </submittedName>
</protein>
<gene>
    <name evidence="2" type="ORF">ACFQGH_16960</name>
</gene>
<proteinExistence type="predicted"/>
<keyword evidence="3" id="KW-1185">Reference proteome</keyword>
<sequence length="58" mass="6008">MIEMIALAVMGILFIIVSGFLLTQAPAISASGGRNRLLIAGVIGSVIGGVFLYESVTR</sequence>
<dbReference type="EMBL" id="JBHSXQ010000006">
    <property type="protein sequence ID" value="MFC6906886.1"/>
    <property type="molecule type" value="Genomic_DNA"/>
</dbReference>
<keyword evidence="1" id="KW-0812">Transmembrane</keyword>
<keyword evidence="1" id="KW-0472">Membrane</keyword>
<dbReference type="RefSeq" id="WP_340605469.1">
    <property type="nucleotide sequence ID" value="NZ_JBBMXV010000006.1"/>
</dbReference>
<accession>A0ABD5VB00</accession>
<evidence type="ECO:0000313" key="2">
    <source>
        <dbReference type="EMBL" id="MFC6906886.1"/>
    </source>
</evidence>
<evidence type="ECO:0000313" key="3">
    <source>
        <dbReference type="Proteomes" id="UP001596312"/>
    </source>
</evidence>
<name>A0ABD5VB00_9EURY</name>
<dbReference type="AlphaFoldDB" id="A0ABD5VB00"/>
<organism evidence="2 3">
    <name type="scientific">Halalkalicoccus tibetensis</name>
    <dbReference type="NCBI Taxonomy" id="175632"/>
    <lineage>
        <taxon>Archaea</taxon>
        <taxon>Methanobacteriati</taxon>
        <taxon>Methanobacteriota</taxon>
        <taxon>Stenosarchaea group</taxon>
        <taxon>Halobacteria</taxon>
        <taxon>Halobacteriales</taxon>
        <taxon>Halococcaceae</taxon>
        <taxon>Halalkalicoccus</taxon>
    </lineage>
</organism>
<reference evidence="2 3" key="1">
    <citation type="journal article" date="2019" name="Int. J. Syst. Evol. Microbiol.">
        <title>The Global Catalogue of Microorganisms (GCM) 10K type strain sequencing project: providing services to taxonomists for standard genome sequencing and annotation.</title>
        <authorList>
            <consortium name="The Broad Institute Genomics Platform"/>
            <consortium name="The Broad Institute Genome Sequencing Center for Infectious Disease"/>
            <person name="Wu L."/>
            <person name="Ma J."/>
        </authorList>
    </citation>
    <scope>NUCLEOTIDE SEQUENCE [LARGE SCALE GENOMIC DNA]</scope>
    <source>
        <strain evidence="2 3">CGMCC 1.3240</strain>
    </source>
</reference>
<keyword evidence="1" id="KW-1133">Transmembrane helix</keyword>
<comment type="caution">
    <text evidence="2">The sequence shown here is derived from an EMBL/GenBank/DDBJ whole genome shotgun (WGS) entry which is preliminary data.</text>
</comment>